<name>A0A4R7W5J4_9PSEU</name>
<evidence type="ECO:0000313" key="2">
    <source>
        <dbReference type="Proteomes" id="UP000294927"/>
    </source>
</evidence>
<gene>
    <name evidence="1" type="ORF">CLV71_101249</name>
</gene>
<dbReference type="AlphaFoldDB" id="A0A4R7W5J4"/>
<proteinExistence type="predicted"/>
<organism evidence="1 2">
    <name type="scientific">Actinophytocola oryzae</name>
    <dbReference type="NCBI Taxonomy" id="502181"/>
    <lineage>
        <taxon>Bacteria</taxon>
        <taxon>Bacillati</taxon>
        <taxon>Actinomycetota</taxon>
        <taxon>Actinomycetes</taxon>
        <taxon>Pseudonocardiales</taxon>
        <taxon>Pseudonocardiaceae</taxon>
    </lineage>
</organism>
<accession>A0A4R7W5J4</accession>
<sequence length="37" mass="4067">MPDQGVMTTPIFDELLAELGHDLGHLEEPDAQDTDSE</sequence>
<keyword evidence="2" id="KW-1185">Reference proteome</keyword>
<protein>
    <submittedName>
        <fullName evidence="1">Uncharacterized protein</fullName>
    </submittedName>
</protein>
<dbReference type="Proteomes" id="UP000294927">
    <property type="component" value="Unassembled WGS sequence"/>
</dbReference>
<dbReference type="EMBL" id="SOCP01000001">
    <property type="protein sequence ID" value="TDV57378.1"/>
    <property type="molecule type" value="Genomic_DNA"/>
</dbReference>
<evidence type="ECO:0000313" key="1">
    <source>
        <dbReference type="EMBL" id="TDV57378.1"/>
    </source>
</evidence>
<comment type="caution">
    <text evidence="1">The sequence shown here is derived from an EMBL/GenBank/DDBJ whole genome shotgun (WGS) entry which is preliminary data.</text>
</comment>
<reference evidence="1 2" key="1">
    <citation type="submission" date="2019-03" db="EMBL/GenBank/DDBJ databases">
        <title>Genomic Encyclopedia of Archaeal and Bacterial Type Strains, Phase II (KMG-II): from individual species to whole genera.</title>
        <authorList>
            <person name="Goeker M."/>
        </authorList>
    </citation>
    <scope>NUCLEOTIDE SEQUENCE [LARGE SCALE GENOMIC DNA]</scope>
    <source>
        <strain evidence="1 2">DSM 45499</strain>
    </source>
</reference>